<accession>A0A974RY11</accession>
<sequence length="237" mass="28210">MTYQAYFQTVNSLTDYKKQQMANIYFQYYQGSDLERFYNDLESKNEVLFLEHKGQIVGFTTIEFYSFQQKMIVYSGDTIVMPEHWQQQSLHAAWIQRMGKLKQENPTTPLYWFLLVKGYRTYKYLIVFAKKFYPHWDETQPTLKQLADQLAIAKFADLYNVQTGVVECPSDYGYLKEDLTEIAAHEQQKKSSQFFLSKNPNYYQGHELVCLCELSADNLQRRAQKLFLDTNIEYRNE</sequence>
<organism evidence="1 2">
    <name type="scientific">Entomomonas asaccharolytica</name>
    <dbReference type="NCBI Taxonomy" id="2785331"/>
    <lineage>
        <taxon>Bacteria</taxon>
        <taxon>Pseudomonadati</taxon>
        <taxon>Pseudomonadota</taxon>
        <taxon>Gammaproteobacteria</taxon>
        <taxon>Pseudomonadales</taxon>
        <taxon>Pseudomonadaceae</taxon>
        <taxon>Entomomonas</taxon>
    </lineage>
</organism>
<name>A0A974RY11_9GAMM</name>
<reference evidence="1 2" key="1">
    <citation type="submission" date="2021-01" db="EMBL/GenBank/DDBJ databases">
        <title>Entomomonas sp. F2A isolated from a house cricket (Acheta domesticus).</title>
        <authorList>
            <person name="Spergser J."/>
            <person name="Busse H.-J."/>
        </authorList>
    </citation>
    <scope>NUCLEOTIDE SEQUENCE [LARGE SCALE GENOMIC DNA]</scope>
    <source>
        <strain evidence="1 2">F2A</strain>
    </source>
</reference>
<evidence type="ECO:0000313" key="2">
    <source>
        <dbReference type="Proteomes" id="UP000595278"/>
    </source>
</evidence>
<dbReference type="AlphaFoldDB" id="A0A974RY11"/>
<dbReference type="RefSeq" id="WP_201095193.1">
    <property type="nucleotide sequence ID" value="NZ_CP067393.1"/>
</dbReference>
<gene>
    <name evidence="1" type="ORF">JHT90_05950</name>
</gene>
<proteinExistence type="predicted"/>
<keyword evidence="2" id="KW-1185">Reference proteome</keyword>
<evidence type="ECO:0000313" key="1">
    <source>
        <dbReference type="EMBL" id="QQP86780.1"/>
    </source>
</evidence>
<protein>
    <submittedName>
        <fullName evidence="1">Uncharacterized protein</fullName>
    </submittedName>
</protein>
<dbReference type="Proteomes" id="UP000595278">
    <property type="component" value="Chromosome"/>
</dbReference>
<dbReference type="KEGG" id="eaz:JHT90_05950"/>
<dbReference type="EMBL" id="CP067393">
    <property type="protein sequence ID" value="QQP86780.1"/>
    <property type="molecule type" value="Genomic_DNA"/>
</dbReference>